<keyword evidence="1" id="KW-0812">Transmembrane</keyword>
<keyword evidence="1" id="KW-1133">Transmembrane helix</keyword>
<name>A0A1G6QLU8_9PSEU</name>
<dbReference type="EMBL" id="FMZZ01000005">
    <property type="protein sequence ID" value="SDC92686.1"/>
    <property type="molecule type" value="Genomic_DNA"/>
</dbReference>
<feature type="transmembrane region" description="Helical" evidence="1">
    <location>
        <begin position="28"/>
        <end position="52"/>
    </location>
</feature>
<protein>
    <submittedName>
        <fullName evidence="2">Uncharacterized membrane protein YczE</fullName>
    </submittedName>
</protein>
<keyword evidence="1" id="KW-0472">Membrane</keyword>
<dbReference type="InterPro" id="IPR038750">
    <property type="entry name" value="YczE/YyaS-like"/>
</dbReference>
<evidence type="ECO:0000256" key="1">
    <source>
        <dbReference type="SAM" id="Phobius"/>
    </source>
</evidence>
<dbReference type="AlphaFoldDB" id="A0A1G6QLU8"/>
<gene>
    <name evidence="2" type="ORF">SAMN05216174_105342</name>
</gene>
<evidence type="ECO:0000313" key="3">
    <source>
        <dbReference type="Proteomes" id="UP000199501"/>
    </source>
</evidence>
<reference evidence="3" key="1">
    <citation type="submission" date="2016-10" db="EMBL/GenBank/DDBJ databases">
        <authorList>
            <person name="Varghese N."/>
            <person name="Submissions S."/>
        </authorList>
    </citation>
    <scope>NUCLEOTIDE SEQUENCE [LARGE SCALE GENOMIC DNA]</scope>
    <source>
        <strain evidence="3">IBRC-M 10403</strain>
    </source>
</reference>
<dbReference type="Proteomes" id="UP000199501">
    <property type="component" value="Unassembled WGS sequence"/>
</dbReference>
<evidence type="ECO:0000313" key="2">
    <source>
        <dbReference type="EMBL" id="SDC92686.1"/>
    </source>
</evidence>
<dbReference type="PANTHER" id="PTHR40078">
    <property type="entry name" value="INTEGRAL MEMBRANE PROTEIN-RELATED"/>
    <property type="match status" value="1"/>
</dbReference>
<accession>A0A1G6QLU8</accession>
<dbReference type="PANTHER" id="PTHR40078:SF1">
    <property type="entry name" value="INTEGRAL MEMBRANE PROTEIN"/>
    <property type="match status" value="1"/>
</dbReference>
<feature type="transmembrane region" description="Helical" evidence="1">
    <location>
        <begin position="117"/>
        <end position="140"/>
    </location>
</feature>
<feature type="transmembrane region" description="Helical" evidence="1">
    <location>
        <begin position="64"/>
        <end position="83"/>
    </location>
</feature>
<dbReference type="Pfam" id="PF19700">
    <property type="entry name" value="DUF6198"/>
    <property type="match status" value="1"/>
</dbReference>
<sequence>MMTHDGHMALDLTPVPLRISPTRRLPHLFAGLALYGASMGLQIEAALGLSPWDVLHEALHLRTGLSFGANTAITAAAVLLSWLPLRQRPGVGTLANVAVIAVTVDLTLAVLPTPGALVPRIALLIAGIVLNGAATAAYIGARLGPGPRDGLMTGIAARTGFPIRWVRTAIEVTVLATGWLLGGTAGIGTALYALAIGPLTQAFLPWLSWRPRSVPA</sequence>
<proteinExistence type="predicted"/>
<dbReference type="STRING" id="1271860.SAMN05216174_105342"/>
<keyword evidence="3" id="KW-1185">Reference proteome</keyword>
<organism evidence="2 3">
    <name type="scientific">Actinokineospora iranica</name>
    <dbReference type="NCBI Taxonomy" id="1271860"/>
    <lineage>
        <taxon>Bacteria</taxon>
        <taxon>Bacillati</taxon>
        <taxon>Actinomycetota</taxon>
        <taxon>Actinomycetes</taxon>
        <taxon>Pseudonocardiales</taxon>
        <taxon>Pseudonocardiaceae</taxon>
        <taxon>Actinokineospora</taxon>
    </lineage>
</organism>
<feature type="transmembrane region" description="Helical" evidence="1">
    <location>
        <begin position="90"/>
        <end position="111"/>
    </location>
</feature>